<dbReference type="Pfam" id="PF00487">
    <property type="entry name" value="FA_desaturase"/>
    <property type="match status" value="1"/>
</dbReference>
<gene>
    <name evidence="14" type="ORF">L196_01650</name>
</gene>
<keyword evidence="7" id="KW-0560">Oxidoreductase</keyword>
<evidence type="ECO:0000256" key="3">
    <source>
        <dbReference type="ARBA" id="ARBA00022516"/>
    </source>
</evidence>
<keyword evidence="5" id="KW-0276">Fatty acid metabolism</keyword>
<dbReference type="AlphaFoldDB" id="A0AB33Z4M6"/>
<feature type="domain" description="Fatty acid desaturase" evidence="13">
    <location>
        <begin position="55"/>
        <end position="266"/>
    </location>
</feature>
<proteinExistence type="inferred from homology"/>
<keyword evidence="8" id="KW-0408">Iron</keyword>
<dbReference type="InterPro" id="IPR015876">
    <property type="entry name" value="Acyl-CoA_DS"/>
</dbReference>
<dbReference type="PRINTS" id="PR00075">
    <property type="entry name" value="FACDDSATRASE"/>
</dbReference>
<evidence type="ECO:0000313" key="14">
    <source>
        <dbReference type="EMBL" id="EPD14163.1"/>
    </source>
</evidence>
<evidence type="ECO:0000256" key="11">
    <source>
        <dbReference type="ARBA" id="ARBA00023160"/>
    </source>
</evidence>
<evidence type="ECO:0000256" key="6">
    <source>
        <dbReference type="ARBA" id="ARBA00022989"/>
    </source>
</evidence>
<keyword evidence="9" id="KW-0443">Lipid metabolism</keyword>
<evidence type="ECO:0000256" key="10">
    <source>
        <dbReference type="ARBA" id="ARBA00023136"/>
    </source>
</evidence>
<keyword evidence="10 12" id="KW-0472">Membrane</keyword>
<keyword evidence="3" id="KW-0444">Lipid biosynthesis</keyword>
<evidence type="ECO:0000259" key="13">
    <source>
        <dbReference type="Pfam" id="PF00487"/>
    </source>
</evidence>
<dbReference type="CDD" id="cd03505">
    <property type="entry name" value="Delta9-FADS-like"/>
    <property type="match status" value="1"/>
</dbReference>
<organism evidence="14 15">
    <name type="scientific">Cycloclasticus pugetii</name>
    <dbReference type="NCBI Taxonomy" id="34068"/>
    <lineage>
        <taxon>Bacteria</taxon>
        <taxon>Pseudomonadati</taxon>
        <taxon>Pseudomonadota</taxon>
        <taxon>Gammaproteobacteria</taxon>
        <taxon>Thiotrichales</taxon>
        <taxon>Piscirickettsiaceae</taxon>
        <taxon>Cycloclasticus</taxon>
    </lineage>
</organism>
<dbReference type="GO" id="GO:0016717">
    <property type="term" value="F:oxidoreductase activity, acting on paired donors, with oxidation of a pair of donors resulting in the reduction of molecular oxygen to two molecules of water"/>
    <property type="evidence" value="ECO:0007669"/>
    <property type="project" value="InterPro"/>
</dbReference>
<evidence type="ECO:0000256" key="5">
    <source>
        <dbReference type="ARBA" id="ARBA00022832"/>
    </source>
</evidence>
<dbReference type="GO" id="GO:0016020">
    <property type="term" value="C:membrane"/>
    <property type="evidence" value="ECO:0007669"/>
    <property type="project" value="UniProtKB-SubCell"/>
</dbReference>
<accession>A0AB33Z4M6</accession>
<evidence type="ECO:0000256" key="9">
    <source>
        <dbReference type="ARBA" id="ARBA00023098"/>
    </source>
</evidence>
<evidence type="ECO:0000256" key="12">
    <source>
        <dbReference type="SAM" id="Phobius"/>
    </source>
</evidence>
<feature type="transmembrane region" description="Helical" evidence="12">
    <location>
        <begin position="203"/>
        <end position="225"/>
    </location>
</feature>
<evidence type="ECO:0000256" key="2">
    <source>
        <dbReference type="ARBA" id="ARBA00008749"/>
    </source>
</evidence>
<dbReference type="InterPro" id="IPR005804">
    <property type="entry name" value="FA_desaturase_dom"/>
</dbReference>
<name>A0AB33Z4M6_9GAMM</name>
<dbReference type="Proteomes" id="UP000015462">
    <property type="component" value="Unassembled WGS sequence"/>
</dbReference>
<feature type="transmembrane region" description="Helical" evidence="12">
    <location>
        <begin position="31"/>
        <end position="52"/>
    </location>
</feature>
<dbReference type="EMBL" id="ASHL01000001">
    <property type="protein sequence ID" value="EPD14163.1"/>
    <property type="molecule type" value="Genomic_DNA"/>
</dbReference>
<dbReference type="RefSeq" id="WP_016389717.1">
    <property type="nucleotide sequence ID" value="NZ_KE646805.1"/>
</dbReference>
<comment type="caution">
    <text evidence="14">The sequence shown here is derived from an EMBL/GenBank/DDBJ whole genome shotgun (WGS) entry which is preliminary data.</text>
</comment>
<reference evidence="14 15" key="1">
    <citation type="journal article" date="2013" name="Genome Announc.">
        <title>Genome Sequence of the Pyrene- and Fluoranthene-Degrading Bacterium Cycloclasticus sp. Strain PY97M.</title>
        <authorList>
            <person name="Cui Z."/>
            <person name="Xu G."/>
            <person name="Li Q."/>
            <person name="Gao W."/>
            <person name="Zheng L."/>
        </authorList>
    </citation>
    <scope>NUCLEOTIDE SEQUENCE [LARGE SCALE GENOMIC DNA]</scope>
    <source>
        <strain evidence="14 15">PY97M</strain>
    </source>
</reference>
<evidence type="ECO:0000313" key="15">
    <source>
        <dbReference type="Proteomes" id="UP000015462"/>
    </source>
</evidence>
<comment type="subcellular location">
    <subcellularLocation>
        <location evidence="1">Membrane</location>
        <topology evidence="1">Multi-pass membrane protein</topology>
    </subcellularLocation>
</comment>
<feature type="transmembrane region" description="Helical" evidence="12">
    <location>
        <begin position="172"/>
        <end position="191"/>
    </location>
</feature>
<evidence type="ECO:0000256" key="7">
    <source>
        <dbReference type="ARBA" id="ARBA00023002"/>
    </source>
</evidence>
<keyword evidence="4 12" id="KW-0812">Transmembrane</keyword>
<dbReference type="GO" id="GO:0006633">
    <property type="term" value="P:fatty acid biosynthetic process"/>
    <property type="evidence" value="ECO:0007669"/>
    <property type="project" value="UniProtKB-KW"/>
</dbReference>
<evidence type="ECO:0000256" key="8">
    <source>
        <dbReference type="ARBA" id="ARBA00023004"/>
    </source>
</evidence>
<keyword evidence="15" id="KW-1185">Reference proteome</keyword>
<keyword evidence="6 12" id="KW-1133">Transmembrane helix</keyword>
<keyword evidence="11" id="KW-0275">Fatty acid biosynthesis</keyword>
<dbReference type="PANTHER" id="PTHR11351">
    <property type="entry name" value="ACYL-COA DESATURASE"/>
    <property type="match status" value="1"/>
</dbReference>
<comment type="similarity">
    <text evidence="2">Belongs to the fatty acid desaturase type 2 family.</text>
</comment>
<evidence type="ECO:0000256" key="1">
    <source>
        <dbReference type="ARBA" id="ARBA00004141"/>
    </source>
</evidence>
<feature type="transmembrane region" description="Helical" evidence="12">
    <location>
        <begin position="58"/>
        <end position="77"/>
    </location>
</feature>
<evidence type="ECO:0000256" key="4">
    <source>
        <dbReference type="ARBA" id="ARBA00022692"/>
    </source>
</evidence>
<dbReference type="PANTHER" id="PTHR11351:SF31">
    <property type="entry name" value="DESATURASE 1, ISOFORM A-RELATED"/>
    <property type="match status" value="1"/>
</dbReference>
<sequence>MRLLNRLKPMLVWFDTQSGLDSVATKDSNKLGWAQVTPFVFMHLMVFAVVWVGFSWVALWSAIILYLVRMFAITGFYHRYFSHKLFKTSRFIQFFFAFMGASAAQRGPLWWASHHRVHHQASDKEGDPHSPRLQGFIWSHCLWFLAPKNLQTKTDKVKDFNKFPELRWLDRFDITAPLVLIVTLYCAGFLMETYYPQLETTGAQMVIWGFFISTVALYHGTYTINSLAHCFGSRRFDTPDDSRNNALLAIITLGEGWHNNHHFYPGSARQGFQWWEVDVTFYLLKVMSWCGLVWDLKPIPIEVQKEFKRK</sequence>
<protein>
    <submittedName>
        <fullName evidence="14">Fatty acid desaturase subfamily protein</fullName>
    </submittedName>
</protein>